<organism evidence="2">
    <name type="scientific">Serendipita indica</name>
    <name type="common">Root endophyte fungus</name>
    <name type="synonym">Piriformospora indica</name>
    <dbReference type="NCBI Taxonomy" id="65672"/>
    <lineage>
        <taxon>Eukaryota</taxon>
        <taxon>Fungi</taxon>
        <taxon>Dikarya</taxon>
        <taxon>Basidiomycota</taxon>
        <taxon>Agaricomycotina</taxon>
        <taxon>Agaricomycetes</taxon>
        <taxon>Sebacinales</taxon>
        <taxon>Serendipitaceae</taxon>
        <taxon>Serendipita</taxon>
    </lineage>
</organism>
<protein>
    <submittedName>
        <fullName evidence="2">Uncharacterized protein</fullName>
    </submittedName>
</protein>
<accession>C7E9I1</accession>
<evidence type="ECO:0000313" key="2">
    <source>
        <dbReference type="EMBL" id="ACT83736.1"/>
    </source>
</evidence>
<name>C7E9I1_SERIN</name>
<reference evidence="2" key="1">
    <citation type="submission" date="2009-06" db="EMBL/GenBank/DDBJ databases">
        <title>Cloning of salt stress related new protein from Piriformospora indica.</title>
        <authorList>
            <person name="Gahlot S."/>
            <person name="Joshi A."/>
            <person name="Tuteja N."/>
        </authorList>
    </citation>
    <scope>NUCLEOTIDE SEQUENCE</scope>
</reference>
<feature type="compositionally biased region" description="Low complexity" evidence="1">
    <location>
        <begin position="37"/>
        <end position="74"/>
    </location>
</feature>
<dbReference type="EMBL" id="GQ257372">
    <property type="protein sequence ID" value="ACT83736.1"/>
    <property type="molecule type" value="mRNA"/>
</dbReference>
<dbReference type="AlphaFoldDB" id="C7E9I1"/>
<evidence type="ECO:0000256" key="1">
    <source>
        <dbReference type="SAM" id="MobiDB-lite"/>
    </source>
</evidence>
<proteinExistence type="evidence at transcript level"/>
<sequence>MYGAINPPTTPGRTFADFAAAVPNADEPGFGVTAPFTPTTGSASGSASGGASSTSGAGSSPSASSTSTTTPNGASVLSARSSVAVVLAGVAASLLL</sequence>
<feature type="region of interest" description="Disordered" evidence="1">
    <location>
        <begin position="27"/>
        <end position="74"/>
    </location>
</feature>